<evidence type="ECO:0000313" key="4">
    <source>
        <dbReference type="Proteomes" id="UP000316993"/>
    </source>
</evidence>
<dbReference type="InterPro" id="IPR042100">
    <property type="entry name" value="Bug_dom1"/>
</dbReference>
<protein>
    <submittedName>
        <fullName evidence="3">Tripartite-type tricarboxylate transporter receptor subunit TctC</fullName>
    </submittedName>
</protein>
<dbReference type="AlphaFoldDB" id="A0A543L855"/>
<proteinExistence type="inferred from homology"/>
<comment type="similarity">
    <text evidence="1">Belongs to the UPF0065 (bug) family.</text>
</comment>
<name>A0A543L855_9BURK</name>
<dbReference type="PIRSF" id="PIRSF017082">
    <property type="entry name" value="YflP"/>
    <property type="match status" value="1"/>
</dbReference>
<dbReference type="PANTHER" id="PTHR42928">
    <property type="entry name" value="TRICARBOXYLATE-BINDING PROTEIN"/>
    <property type="match status" value="1"/>
</dbReference>
<evidence type="ECO:0000256" key="2">
    <source>
        <dbReference type="SAM" id="SignalP"/>
    </source>
</evidence>
<dbReference type="RefSeq" id="WP_142083228.1">
    <property type="nucleotide sequence ID" value="NZ_VFPV01000002.1"/>
</dbReference>
<dbReference type="SUPFAM" id="SSF53850">
    <property type="entry name" value="Periplasmic binding protein-like II"/>
    <property type="match status" value="1"/>
</dbReference>
<dbReference type="Proteomes" id="UP000316993">
    <property type="component" value="Unassembled WGS sequence"/>
</dbReference>
<comment type="caution">
    <text evidence="3">The sequence shown here is derived from an EMBL/GenBank/DDBJ whole genome shotgun (WGS) entry which is preliminary data.</text>
</comment>
<keyword evidence="2" id="KW-0732">Signal</keyword>
<dbReference type="Pfam" id="PF03401">
    <property type="entry name" value="TctC"/>
    <property type="match status" value="1"/>
</dbReference>
<sequence length="327" mass="34620">MRLNISTIGRKNILLALCFAGALQAAHAEYPEKPVRWIIPGAAGGAADATARIIANAVSARWGQPIVIDNRPGATGTIANDATAKAKPDGYTLGQATMSTYVMSNHVLPRLPYKPAEDFTNIAKLCTSPYLLGVTQSLPVNSVSELVAHAKARPTELNYGSSGNGSALHVATELFRSSAGIKITHVPYKSVPASEMDLIGGQIQMMIGNFATMATHVQSGKVRALAITGPKRSPLLPNVPTMAEAGIPAAELTTWIGVMAPAKLPPAIAKKIHEEFTAAVKDPKVIKQLADIGCDVDPTTMENFDRLVQSENARWGAVVRQNNITAD</sequence>
<dbReference type="PANTHER" id="PTHR42928:SF5">
    <property type="entry name" value="BLR1237 PROTEIN"/>
    <property type="match status" value="1"/>
</dbReference>
<evidence type="ECO:0000313" key="3">
    <source>
        <dbReference type="EMBL" id="TQN03503.1"/>
    </source>
</evidence>
<feature type="chain" id="PRO_5021822109" evidence="2">
    <location>
        <begin position="29"/>
        <end position="327"/>
    </location>
</feature>
<dbReference type="InterPro" id="IPR005064">
    <property type="entry name" value="BUG"/>
</dbReference>
<dbReference type="CDD" id="cd13578">
    <property type="entry name" value="PBP2_Bug27"/>
    <property type="match status" value="1"/>
</dbReference>
<evidence type="ECO:0000256" key="1">
    <source>
        <dbReference type="ARBA" id="ARBA00006987"/>
    </source>
</evidence>
<dbReference type="Gene3D" id="3.40.190.10">
    <property type="entry name" value="Periplasmic binding protein-like II"/>
    <property type="match status" value="1"/>
</dbReference>
<keyword evidence="3" id="KW-0675">Receptor</keyword>
<feature type="signal peptide" evidence="2">
    <location>
        <begin position="1"/>
        <end position="28"/>
    </location>
</feature>
<reference evidence="3 4" key="1">
    <citation type="submission" date="2019-06" db="EMBL/GenBank/DDBJ databases">
        <title>Genomic Encyclopedia of Archaeal and Bacterial Type Strains, Phase II (KMG-II): from individual species to whole genera.</title>
        <authorList>
            <person name="Goeker M."/>
        </authorList>
    </citation>
    <scope>NUCLEOTIDE SEQUENCE [LARGE SCALE GENOMIC DNA]</scope>
    <source>
        <strain evidence="3 4">DSM 7270</strain>
    </source>
</reference>
<gene>
    <name evidence="3" type="ORF">BDD18_2187</name>
</gene>
<dbReference type="Gene3D" id="3.40.190.150">
    <property type="entry name" value="Bordetella uptake gene, domain 1"/>
    <property type="match status" value="1"/>
</dbReference>
<dbReference type="EMBL" id="VFPV01000002">
    <property type="protein sequence ID" value="TQN03503.1"/>
    <property type="molecule type" value="Genomic_DNA"/>
</dbReference>
<organism evidence="3 4">
    <name type="scientific">Acidovorax temperans</name>
    <dbReference type="NCBI Taxonomy" id="80878"/>
    <lineage>
        <taxon>Bacteria</taxon>
        <taxon>Pseudomonadati</taxon>
        <taxon>Pseudomonadota</taxon>
        <taxon>Betaproteobacteria</taxon>
        <taxon>Burkholderiales</taxon>
        <taxon>Comamonadaceae</taxon>
        <taxon>Acidovorax</taxon>
    </lineage>
</organism>
<accession>A0A543L855</accession>